<evidence type="ECO:0000313" key="11">
    <source>
        <dbReference type="EMBL" id="KAK3928214.1"/>
    </source>
</evidence>
<sequence length="1211" mass="139244">TVKKEEEEEEEEEEKEEEEEDDEEQEEEEFDQLQLADLQYETSSTFMGLLKTHILHVSRKIDPAIFLIWEKQRACAILHQDFLAQLGLKFSIVLSVEMSKIDLSSGQRTSTTSYFQSRTQTVLRAMEIENLYENCVLKINDNIANFNQNGSNFTVERVISFQIHSVGYNPLRHAGASYFPLPPEIQAKKCCLNIKSFDDRCFLYCLLLSLNLENVNVRRACVNPSILLQFSDQLRMNGVKYPVTLNQISKVENMNKIAITVIGYRPSVGFFPLRTSKALLERDRKRIDLLYIKRSCVGDEAESEADSDLEILDPETGLREDTSPGHFVLIKNLDKLLSKCKSKKHGSKFICRNCWYQTGFADLLREHEQHCLTMACQRIEFPKEGKNLLAFKNHKALLMRPYLCIADFECFIRPNDSQHIPFCVAYIILGEDGSPLSSLRVLFGEDCASKFLTEIKEYHEALEKSTHAKIKPLTSEQTELMQDPNTLCGLCKESVPKQLRCAHHSHVTGEFLGLMCRSCNLRLQLVRDMPILFHGGGNYDFLLITRALEKVVEKKDDIKIIAKSSERFTCIQWGRLKFIDSFNLLGESLANFASILENEDFRITKTFFPESEKFSLVTAKMPFPYKYFTGMDVLAETSLPPQDAYDDDLSQTPCSSEKYEKAKKIWQTFGLKNLRELVSLYIRTDVCLLSDCVQSFRFKLFEKFGMDLAHFISLPSYSWTACLKTTALEVELLTDGEMYRFFERASFGGFVTVANQHARANNKLCSSYDPSKPTSWLLYWDATSLYGSRMYFEKFPTGSFKFLSEEEVQNFDFENVDCEEEWGFLIEATFSFPPEIHDYLNCYPPCPEKLLIDCEELSDRSKLIATLLDVNLNTKVKKLVATLHPHVNYVLPLKNLQTISKLGVRIDKITRILTFKQARILAPFVELCTKMRKEAKSKLESDVAKKIINSTFGFTLKNQLKERDIRLVYNKKQLSRLVGSTLFERATTFGESSAIVEMRRPVVNLTSPIFIGIQILAFSKNTMVDFWYNQIKKEFGEKATLCLSDTDSVVFLLEKESHNIYETDLIPKFGHLLDTSNFDPSSPFFSLERKKKLGGFCDEMGGKILEEVVALKPKSYSCKVKQTKLLVRSKGVPKSVQQRFTFDDYKKCLTTIEPLVVNFKMIGRKRQRLYTMSCSKIGLSSFDSKRYWLDEKYKSLAFGHKRINRAGISSL</sequence>
<evidence type="ECO:0000256" key="8">
    <source>
        <dbReference type="ARBA" id="ARBA00049244"/>
    </source>
</evidence>
<reference evidence="11" key="1">
    <citation type="submission" date="2021-07" db="EMBL/GenBank/DDBJ databases">
        <authorList>
            <person name="Catto M.A."/>
            <person name="Jacobson A."/>
            <person name="Kennedy G."/>
            <person name="Labadie P."/>
            <person name="Hunt B.G."/>
            <person name="Srinivasan R."/>
        </authorList>
    </citation>
    <scope>NUCLEOTIDE SEQUENCE</scope>
    <source>
        <strain evidence="11">PL_HMW_Pooled</strain>
        <tissue evidence="11">Head</tissue>
    </source>
</reference>
<dbReference type="PANTHER" id="PTHR31511:SF12">
    <property type="entry name" value="RHO TERMINATION FACTOR N-TERMINAL DOMAIN-CONTAINING PROTEIN"/>
    <property type="match status" value="1"/>
</dbReference>
<evidence type="ECO:0000256" key="9">
    <source>
        <dbReference type="SAM" id="MobiDB-lite"/>
    </source>
</evidence>
<evidence type="ECO:0000256" key="3">
    <source>
        <dbReference type="ARBA" id="ARBA00022679"/>
    </source>
</evidence>
<keyword evidence="7" id="KW-0238">DNA-binding</keyword>
<evidence type="ECO:0000256" key="1">
    <source>
        <dbReference type="ARBA" id="ARBA00005755"/>
    </source>
</evidence>
<feature type="domain" description="DNA-directed DNA polymerase family B mitochondria/virus" evidence="10">
    <location>
        <begin position="529"/>
        <end position="957"/>
    </location>
</feature>
<dbReference type="SUPFAM" id="SSF54060">
    <property type="entry name" value="His-Me finger endonucleases"/>
    <property type="match status" value="1"/>
</dbReference>
<dbReference type="Proteomes" id="UP001219518">
    <property type="component" value="Unassembled WGS sequence"/>
</dbReference>
<evidence type="ECO:0000256" key="5">
    <source>
        <dbReference type="ARBA" id="ARBA00022705"/>
    </source>
</evidence>
<dbReference type="Gene3D" id="3.90.1600.10">
    <property type="entry name" value="Palm domain of DNA polymerase"/>
    <property type="match status" value="1"/>
</dbReference>
<keyword evidence="3" id="KW-0808">Transferase</keyword>
<dbReference type="GO" id="GO:0000166">
    <property type="term" value="F:nucleotide binding"/>
    <property type="evidence" value="ECO:0007669"/>
    <property type="project" value="InterPro"/>
</dbReference>
<dbReference type="PANTHER" id="PTHR31511">
    <property type="entry name" value="PROTEIN CBG23764"/>
    <property type="match status" value="1"/>
</dbReference>
<dbReference type="InterPro" id="IPR044925">
    <property type="entry name" value="His-Me_finger_sf"/>
</dbReference>
<dbReference type="InterPro" id="IPR004868">
    <property type="entry name" value="DNA-dir_DNA_pol_B_mt/vir"/>
</dbReference>
<keyword evidence="12" id="KW-1185">Reference proteome</keyword>
<evidence type="ECO:0000313" key="12">
    <source>
        <dbReference type="Proteomes" id="UP001219518"/>
    </source>
</evidence>
<comment type="catalytic activity">
    <reaction evidence="8">
        <text>DNA(n) + a 2'-deoxyribonucleoside 5'-triphosphate = DNA(n+1) + diphosphate</text>
        <dbReference type="Rhea" id="RHEA:22508"/>
        <dbReference type="Rhea" id="RHEA-COMP:17339"/>
        <dbReference type="Rhea" id="RHEA-COMP:17340"/>
        <dbReference type="ChEBI" id="CHEBI:33019"/>
        <dbReference type="ChEBI" id="CHEBI:61560"/>
        <dbReference type="ChEBI" id="CHEBI:173112"/>
        <dbReference type="EC" id="2.7.7.7"/>
    </reaction>
</comment>
<accession>A0AAE1HVH6</accession>
<evidence type="ECO:0000259" key="10">
    <source>
        <dbReference type="Pfam" id="PF03175"/>
    </source>
</evidence>
<dbReference type="AlphaFoldDB" id="A0AAE1HVH6"/>
<comment type="caution">
    <text evidence="11">The sequence shown here is derived from an EMBL/GenBank/DDBJ whole genome shotgun (WGS) entry which is preliminary data.</text>
</comment>
<keyword evidence="4" id="KW-0548">Nucleotidyltransferase</keyword>
<dbReference type="InterPro" id="IPR038563">
    <property type="entry name" value="Endonuclease_7_sf"/>
</dbReference>
<name>A0AAE1HVH6_9NEOP</name>
<dbReference type="Pfam" id="PF03175">
    <property type="entry name" value="DNA_pol_B_2"/>
    <property type="match status" value="1"/>
</dbReference>
<evidence type="ECO:0000256" key="2">
    <source>
        <dbReference type="ARBA" id="ARBA00012417"/>
    </source>
</evidence>
<keyword evidence="6" id="KW-0239">DNA-directed DNA polymerase</keyword>
<evidence type="ECO:0000256" key="7">
    <source>
        <dbReference type="ARBA" id="ARBA00023125"/>
    </source>
</evidence>
<dbReference type="GO" id="GO:0003677">
    <property type="term" value="F:DNA binding"/>
    <property type="evidence" value="ECO:0007669"/>
    <property type="project" value="UniProtKB-KW"/>
</dbReference>
<gene>
    <name evidence="11" type="ORF">KUF71_000485</name>
</gene>
<feature type="region of interest" description="Disordered" evidence="9">
    <location>
        <begin position="1"/>
        <end position="31"/>
    </location>
</feature>
<organism evidence="11 12">
    <name type="scientific">Frankliniella fusca</name>
    <dbReference type="NCBI Taxonomy" id="407009"/>
    <lineage>
        <taxon>Eukaryota</taxon>
        <taxon>Metazoa</taxon>
        <taxon>Ecdysozoa</taxon>
        <taxon>Arthropoda</taxon>
        <taxon>Hexapoda</taxon>
        <taxon>Insecta</taxon>
        <taxon>Pterygota</taxon>
        <taxon>Neoptera</taxon>
        <taxon>Paraneoptera</taxon>
        <taxon>Thysanoptera</taxon>
        <taxon>Terebrantia</taxon>
        <taxon>Thripoidea</taxon>
        <taxon>Thripidae</taxon>
        <taxon>Frankliniella</taxon>
    </lineage>
</organism>
<dbReference type="EMBL" id="JAHWGI010001324">
    <property type="protein sequence ID" value="KAK3928214.1"/>
    <property type="molecule type" value="Genomic_DNA"/>
</dbReference>
<dbReference type="GO" id="GO:0003887">
    <property type="term" value="F:DNA-directed DNA polymerase activity"/>
    <property type="evidence" value="ECO:0007669"/>
    <property type="project" value="UniProtKB-KW"/>
</dbReference>
<protein>
    <recommendedName>
        <fullName evidence="2">DNA-directed DNA polymerase</fullName>
        <ecNumber evidence="2">2.7.7.7</ecNumber>
    </recommendedName>
</protein>
<proteinExistence type="inferred from homology"/>
<dbReference type="GO" id="GO:0006260">
    <property type="term" value="P:DNA replication"/>
    <property type="evidence" value="ECO:0007669"/>
    <property type="project" value="UniProtKB-KW"/>
</dbReference>
<evidence type="ECO:0000256" key="6">
    <source>
        <dbReference type="ARBA" id="ARBA00022932"/>
    </source>
</evidence>
<dbReference type="EC" id="2.7.7.7" evidence="2"/>
<feature type="non-terminal residue" evidence="11">
    <location>
        <position position="1"/>
    </location>
</feature>
<dbReference type="InterPro" id="IPR043502">
    <property type="entry name" value="DNA/RNA_pol_sf"/>
</dbReference>
<reference evidence="11" key="2">
    <citation type="journal article" date="2023" name="BMC Genomics">
        <title>Pest status, molecular evolution, and epigenetic factors derived from the genome assembly of Frankliniella fusca, a thysanopteran phytovirus vector.</title>
        <authorList>
            <person name="Catto M.A."/>
            <person name="Labadie P.E."/>
            <person name="Jacobson A.L."/>
            <person name="Kennedy G.G."/>
            <person name="Srinivasan R."/>
            <person name="Hunt B.G."/>
        </authorList>
    </citation>
    <scope>NUCLEOTIDE SEQUENCE</scope>
    <source>
        <strain evidence="11">PL_HMW_Pooled</strain>
    </source>
</reference>
<dbReference type="SUPFAM" id="SSF56672">
    <property type="entry name" value="DNA/RNA polymerases"/>
    <property type="match status" value="1"/>
</dbReference>
<dbReference type="Gene3D" id="3.40.1800.10">
    <property type="entry name" value="His-Me finger endonucleases"/>
    <property type="match status" value="1"/>
</dbReference>
<comment type="similarity">
    <text evidence="1">Belongs to the DNA polymerase type-B family.</text>
</comment>
<keyword evidence="5" id="KW-0235">DNA replication</keyword>
<evidence type="ECO:0000256" key="4">
    <source>
        <dbReference type="ARBA" id="ARBA00022695"/>
    </source>
</evidence>
<dbReference type="InterPro" id="IPR023211">
    <property type="entry name" value="DNA_pol_palm_dom_sf"/>
</dbReference>